<evidence type="ECO:0000256" key="5">
    <source>
        <dbReference type="ARBA" id="ARBA00023026"/>
    </source>
</evidence>
<evidence type="ECO:0000259" key="8">
    <source>
        <dbReference type="PROSITE" id="PS52053"/>
    </source>
</evidence>
<dbReference type="PANTHER" id="PTHR48051">
    <property type="match status" value="1"/>
</dbReference>
<dbReference type="PROSITE" id="PS51450">
    <property type="entry name" value="LRR"/>
    <property type="match status" value="2"/>
</dbReference>
<dbReference type="SUPFAM" id="SSF52058">
    <property type="entry name" value="L domain-like"/>
    <property type="match status" value="1"/>
</dbReference>
<comment type="PTM">
    <text evidence="6">Ubiquitinated in the presence of host E1 ubiquitin-activating enzyme, E2 ubiquitin-conjugating enzyme and ubiquitin.</text>
</comment>
<dbReference type="SMART" id="SM00369">
    <property type="entry name" value="LRR_TYP"/>
    <property type="match status" value="6"/>
</dbReference>
<dbReference type="PROSITE" id="PS52053">
    <property type="entry name" value="NEL"/>
    <property type="match status" value="1"/>
</dbReference>
<evidence type="ECO:0000256" key="4">
    <source>
        <dbReference type="ARBA" id="ARBA00022737"/>
    </source>
</evidence>
<dbReference type="InterPro" id="IPR029487">
    <property type="entry name" value="NEL_dom"/>
</dbReference>
<keyword evidence="6" id="KW-1035">Host cytoplasm</keyword>
<dbReference type="InterPro" id="IPR003591">
    <property type="entry name" value="Leu-rich_rpt_typical-subtyp"/>
</dbReference>
<dbReference type="AlphaFoldDB" id="A0A1G9LJJ3"/>
<keyword evidence="6" id="KW-0832">Ubl conjugation</keyword>
<dbReference type="InterPro" id="IPR050216">
    <property type="entry name" value="LRR_domain-containing"/>
</dbReference>
<dbReference type="Pfam" id="PF13855">
    <property type="entry name" value="LRR_8"/>
    <property type="match status" value="1"/>
</dbReference>
<dbReference type="Pfam" id="PF14496">
    <property type="entry name" value="NEL"/>
    <property type="match status" value="1"/>
</dbReference>
<dbReference type="InterPro" id="IPR032675">
    <property type="entry name" value="LRR_dom_sf"/>
</dbReference>
<protein>
    <recommendedName>
        <fullName evidence="2">RING-type E3 ubiquitin transferase</fullName>
        <ecNumber evidence="2">2.3.2.27</ecNumber>
    </recommendedName>
</protein>
<keyword evidence="6" id="KW-0964">Secreted</keyword>
<gene>
    <name evidence="9" type="ORF">SAMN05216186_12526</name>
</gene>
<dbReference type="GO" id="GO:0016567">
    <property type="term" value="P:protein ubiquitination"/>
    <property type="evidence" value="ECO:0007669"/>
    <property type="project" value="InterPro"/>
</dbReference>
<evidence type="ECO:0000256" key="2">
    <source>
        <dbReference type="ARBA" id="ARBA00012483"/>
    </source>
</evidence>
<evidence type="ECO:0000313" key="10">
    <source>
        <dbReference type="Proteomes" id="UP000198706"/>
    </source>
</evidence>
<feature type="region of interest" description="Disordered" evidence="7">
    <location>
        <begin position="642"/>
        <end position="665"/>
    </location>
</feature>
<keyword evidence="10" id="KW-1185">Reference proteome</keyword>
<dbReference type="EC" id="2.3.2.27" evidence="2"/>
<dbReference type="EMBL" id="FNFD01000025">
    <property type="protein sequence ID" value="SDL61715.1"/>
    <property type="molecule type" value="Genomic_DNA"/>
</dbReference>
<proteinExistence type="inferred from homology"/>
<keyword evidence="3" id="KW-0433">Leucine-rich repeat</keyword>
<reference evidence="9 10" key="1">
    <citation type="submission" date="2016-10" db="EMBL/GenBank/DDBJ databases">
        <authorList>
            <person name="de Groot N.N."/>
        </authorList>
    </citation>
    <scope>NUCLEOTIDE SEQUENCE [LARGE SCALE GENOMIC DNA]</scope>
    <source>
        <strain evidence="9 10">JCM 21544</strain>
    </source>
</reference>
<sequence length="665" mass="74235">MTNNILGMMRGALSAFQGAFQLPSVGLGWLLPRIPQPEAGGSTTSSTSAHGMEPRLTSWLEEAGTPDMRTARTTAARHFQDVLQGKDELVLSDLALGTLPDIFDRPEIMRGLRSVRLNDCRLDTLPASLLQLPRLEILSVRNAGLSRLPEFGKMPGLLSLNFSHNRLTALPESIDRLGSLLALNLDRNRLEFLPESIGQLTALRELTVPGNRLHGLPDSLGDLRDLEKLDVGSNRLSDLPKSLSRLSLEQLFLNGMNELREVPSVVFTMTSLEELRLNGTALTTIPADIARLSNLQFLDLSECRITSVAEEIGQLPDTCRVELSGNPLPRALIGRLSNRGNGPQIHVGKQAIQPLEANIAGWLKTLSPEQRSKWQQLVDNAELAAQVGEFNSWLEAMRETADYKSEKTRPHLEHRMQSLLEDLTRMLETSDPIRIPKESPLPTYLEIARDAVSRCEDRVLMGLDGMELQQVSERASRGQYSDSQLIALGREMFIRDQISQIAEEKAKELPKGDDEEEGVEVHLTYLIGLRDRLGLTLGSQDMSFSSLSEVGEEDLKRAAQDIQQQLDTPGVLRTFLADWEPIRQLVNQRHPAEWRNIEKEFEALEDQAYSQDGNTDWTALAGLGVRREQAFRELCANKAEELLKTERASSSRDPEEPAPKRPRLD</sequence>
<organism evidence="9 10">
    <name type="scientific">Pseudomonas indica</name>
    <dbReference type="NCBI Taxonomy" id="137658"/>
    <lineage>
        <taxon>Bacteria</taxon>
        <taxon>Pseudomonadati</taxon>
        <taxon>Pseudomonadota</taxon>
        <taxon>Gammaproteobacteria</taxon>
        <taxon>Pseudomonadales</taxon>
        <taxon>Pseudomonadaceae</taxon>
        <taxon>Pseudomonas</taxon>
    </lineage>
</organism>
<keyword evidence="6" id="KW-0833">Ubl conjugation pathway</keyword>
<evidence type="ECO:0000313" key="9">
    <source>
        <dbReference type="EMBL" id="SDL61715.1"/>
    </source>
</evidence>
<evidence type="ECO:0000256" key="6">
    <source>
        <dbReference type="PROSITE-ProRule" id="PRU01398"/>
    </source>
</evidence>
<evidence type="ECO:0000256" key="7">
    <source>
        <dbReference type="SAM" id="MobiDB-lite"/>
    </source>
</evidence>
<dbReference type="Pfam" id="PF00560">
    <property type="entry name" value="LRR_1"/>
    <property type="match status" value="1"/>
</dbReference>
<dbReference type="RefSeq" id="WP_169715875.1">
    <property type="nucleotide sequence ID" value="NZ_FNFD01000025.1"/>
</dbReference>
<dbReference type="InterPro" id="IPR001611">
    <property type="entry name" value="Leu-rich_rpt"/>
</dbReference>
<keyword evidence="5" id="KW-0843">Virulence</keyword>
<dbReference type="GO" id="GO:0061630">
    <property type="term" value="F:ubiquitin protein ligase activity"/>
    <property type="evidence" value="ECO:0007669"/>
    <property type="project" value="UniProtKB-EC"/>
</dbReference>
<keyword evidence="4" id="KW-0677">Repeat</keyword>
<accession>A0A1G9LJJ3</accession>
<dbReference type="GO" id="GO:0005576">
    <property type="term" value="C:extracellular region"/>
    <property type="evidence" value="ECO:0007669"/>
    <property type="project" value="UniProtKB-UniRule"/>
</dbReference>
<dbReference type="PANTHER" id="PTHR48051:SF54">
    <property type="entry name" value="LEUCINE-RICH REPEAT-CONTAINING PROTEIN"/>
    <property type="match status" value="1"/>
</dbReference>
<dbReference type="Gene3D" id="1.20.58.360">
    <property type="entry name" value="Shigella T3SS effector IpaH defines"/>
    <property type="match status" value="1"/>
</dbReference>
<name>A0A1G9LJJ3_9PSED</name>
<feature type="active site" description="Glycyl thioester intermediate" evidence="6">
    <location>
        <position position="455"/>
    </location>
</feature>
<comment type="similarity">
    <text evidence="6">Belongs to the LRR-containing bacterial E3 ligase family.</text>
</comment>
<dbReference type="Proteomes" id="UP000198706">
    <property type="component" value="Unassembled WGS sequence"/>
</dbReference>
<dbReference type="SMART" id="SM00364">
    <property type="entry name" value="LRR_BAC"/>
    <property type="match status" value="5"/>
</dbReference>
<dbReference type="GO" id="GO:0005737">
    <property type="term" value="C:cytoplasm"/>
    <property type="evidence" value="ECO:0007669"/>
    <property type="project" value="TreeGrafter"/>
</dbReference>
<dbReference type="STRING" id="137658.SAMN05216186_12526"/>
<comment type="catalytic activity">
    <reaction evidence="1">
        <text>S-ubiquitinyl-[E2 ubiquitin-conjugating enzyme]-L-cysteine + [acceptor protein]-L-lysine = [E2 ubiquitin-conjugating enzyme]-L-cysteine + N(6)-ubiquitinyl-[acceptor protein]-L-lysine.</text>
        <dbReference type="EC" id="2.3.2.27"/>
    </reaction>
</comment>
<feature type="domain" description="NEL" evidence="8">
    <location>
        <begin position="354"/>
        <end position="665"/>
    </location>
</feature>
<evidence type="ECO:0000256" key="1">
    <source>
        <dbReference type="ARBA" id="ARBA00000900"/>
    </source>
</evidence>
<dbReference type="Gene3D" id="3.80.10.10">
    <property type="entry name" value="Ribonuclease Inhibitor"/>
    <property type="match status" value="1"/>
</dbReference>
<evidence type="ECO:0000256" key="3">
    <source>
        <dbReference type="ARBA" id="ARBA00022614"/>
    </source>
</evidence>
<keyword evidence="6" id="KW-0808">Transferase</keyword>